<evidence type="ECO:0000256" key="7">
    <source>
        <dbReference type="ARBA" id="ARBA00023027"/>
    </source>
</evidence>
<dbReference type="EMBL" id="KY753837">
    <property type="protein sequence ID" value="AVW86224.1"/>
    <property type="molecule type" value="Genomic_DNA"/>
</dbReference>
<evidence type="ECO:0000256" key="10">
    <source>
        <dbReference type="SAM" id="Phobius"/>
    </source>
</evidence>
<keyword evidence="7" id="KW-0520">NAD</keyword>
<keyword evidence="4 10" id="KW-0812">Transmembrane</keyword>
<evidence type="ECO:0000256" key="6">
    <source>
        <dbReference type="ARBA" id="ARBA00022989"/>
    </source>
</evidence>
<geneLocation type="mitochondrion" evidence="11"/>
<evidence type="ECO:0000256" key="8">
    <source>
        <dbReference type="ARBA" id="ARBA00023136"/>
    </source>
</evidence>
<evidence type="ECO:0000256" key="5">
    <source>
        <dbReference type="ARBA" id="ARBA00022967"/>
    </source>
</evidence>
<dbReference type="AlphaFoldDB" id="A0A343W6K2"/>
<evidence type="ECO:0000256" key="1">
    <source>
        <dbReference type="ARBA" id="ARBA00004141"/>
    </source>
</evidence>
<proteinExistence type="inferred from homology"/>
<protein>
    <recommendedName>
        <fullName evidence="3">NADH-ubiquinone oxidoreductase chain 4L</fullName>
    </recommendedName>
    <alternativeName>
        <fullName evidence="9">NADH dehydrogenase subunit 4L</fullName>
    </alternativeName>
</protein>
<evidence type="ECO:0000313" key="11">
    <source>
        <dbReference type="EMBL" id="AVW86224.1"/>
    </source>
</evidence>
<keyword evidence="8 10" id="KW-0472">Membrane</keyword>
<dbReference type="GO" id="GO:0016020">
    <property type="term" value="C:membrane"/>
    <property type="evidence" value="ECO:0007669"/>
    <property type="project" value="UniProtKB-SubCell"/>
</dbReference>
<evidence type="ECO:0000256" key="2">
    <source>
        <dbReference type="ARBA" id="ARBA00010519"/>
    </source>
</evidence>
<evidence type="ECO:0000256" key="3">
    <source>
        <dbReference type="ARBA" id="ARBA00016612"/>
    </source>
</evidence>
<feature type="transmembrane region" description="Helical" evidence="10">
    <location>
        <begin position="29"/>
        <end position="52"/>
    </location>
</feature>
<name>A0A343W6K2_9ANNE</name>
<evidence type="ECO:0000256" key="4">
    <source>
        <dbReference type="ARBA" id="ARBA00022692"/>
    </source>
</evidence>
<dbReference type="Pfam" id="PF00420">
    <property type="entry name" value="Oxidored_q2"/>
    <property type="match status" value="1"/>
</dbReference>
<reference evidence="11" key="1">
    <citation type="journal article" date="2018" name="Mol. Phylogenet. Evol.">
        <title>Phylogeny, evolution and mitochondrial gene order rearrangement in scale worms (Aphroditiformia, Annelida).</title>
        <authorList>
            <person name="Zhang Y."/>
            <person name="Sun J."/>
            <person name="Rouse G.W."/>
            <person name="Wiklund H."/>
            <person name="Pleijel F."/>
            <person name="Watanabe H.K."/>
            <person name="Chen C."/>
            <person name="Qian P.-Y."/>
            <person name="Qiu J.-W."/>
        </authorList>
    </citation>
    <scope>NUCLEOTIDE SEQUENCE</scope>
</reference>
<dbReference type="Gene3D" id="1.10.287.3510">
    <property type="match status" value="1"/>
</dbReference>
<gene>
    <name evidence="11" type="primary">ND4L</name>
</gene>
<keyword evidence="6 10" id="KW-1133">Transmembrane helix</keyword>
<comment type="subcellular location">
    <subcellularLocation>
        <location evidence="1">Membrane</location>
        <topology evidence="1">Multi-pass membrane protein</topology>
    </subcellularLocation>
</comment>
<feature type="transmembrane region" description="Helical" evidence="10">
    <location>
        <begin position="58"/>
        <end position="82"/>
    </location>
</feature>
<evidence type="ECO:0000256" key="9">
    <source>
        <dbReference type="ARBA" id="ARBA00031586"/>
    </source>
</evidence>
<accession>A0A343W6K2</accession>
<keyword evidence="5" id="KW-1278">Translocase</keyword>
<organism evidence="11">
    <name type="scientific">Euthalenessa festiva</name>
    <dbReference type="NCBI Taxonomy" id="2153328"/>
    <lineage>
        <taxon>Eukaryota</taxon>
        <taxon>Metazoa</taxon>
        <taxon>Spiralia</taxon>
        <taxon>Lophotrochozoa</taxon>
        <taxon>Annelida</taxon>
        <taxon>Polychaeta</taxon>
        <taxon>Errantia</taxon>
        <taxon>Phyllodocida</taxon>
        <taxon>Sigalionidae</taxon>
        <taxon>Euthalenessa</taxon>
    </lineage>
</organism>
<keyword evidence="11" id="KW-0496">Mitochondrion</keyword>
<sequence>MTFMSSSLIPLAPLVAILTMIIQRSHILMSLLALEAMILSLALASILLSSSVNPMEMFLALILLTFGACEASLGLACIVALARATGNDQISSSSLSKC</sequence>
<comment type="similarity">
    <text evidence="2">Belongs to the complex I subunit 4L family.</text>
</comment>
<dbReference type="InterPro" id="IPR039428">
    <property type="entry name" value="NUOK/Mnh_C1-like"/>
</dbReference>